<name>A0A8J3KFR9_9ACTN</name>
<dbReference type="Pfam" id="PF11716">
    <property type="entry name" value="MDMPI_N"/>
    <property type="match status" value="1"/>
</dbReference>
<dbReference type="Gene3D" id="1.20.120.450">
    <property type="entry name" value="dinb family like domain"/>
    <property type="match status" value="1"/>
</dbReference>
<dbReference type="AlphaFoldDB" id="A0A8J3KFR9"/>
<comment type="caution">
    <text evidence="2">The sequence shown here is derived from an EMBL/GenBank/DDBJ whole genome shotgun (WGS) entry which is preliminary data.</text>
</comment>
<accession>A0A8J3KFR9</accession>
<feature type="domain" description="Mycothiol-dependent maleylpyruvate isomerase metal-binding" evidence="1">
    <location>
        <begin position="75"/>
        <end position="204"/>
    </location>
</feature>
<dbReference type="InterPro" id="IPR034660">
    <property type="entry name" value="DinB/YfiT-like"/>
</dbReference>
<dbReference type="GO" id="GO:0046872">
    <property type="term" value="F:metal ion binding"/>
    <property type="evidence" value="ECO:0007669"/>
    <property type="project" value="InterPro"/>
</dbReference>
<evidence type="ECO:0000313" key="3">
    <source>
        <dbReference type="Proteomes" id="UP000659904"/>
    </source>
</evidence>
<gene>
    <name evidence="2" type="ORF">Cci01nite_75500</name>
</gene>
<organism evidence="2 3">
    <name type="scientific">Catellatospora citrea</name>
    <dbReference type="NCBI Taxonomy" id="53366"/>
    <lineage>
        <taxon>Bacteria</taxon>
        <taxon>Bacillati</taxon>
        <taxon>Actinomycetota</taxon>
        <taxon>Actinomycetes</taxon>
        <taxon>Micromonosporales</taxon>
        <taxon>Micromonosporaceae</taxon>
        <taxon>Catellatospora</taxon>
    </lineage>
</organism>
<evidence type="ECO:0000313" key="2">
    <source>
        <dbReference type="EMBL" id="GIG02457.1"/>
    </source>
</evidence>
<reference evidence="2 3" key="1">
    <citation type="submission" date="2021-01" db="EMBL/GenBank/DDBJ databases">
        <title>Whole genome shotgun sequence of Catellatospora citrea NBRC 14495.</title>
        <authorList>
            <person name="Komaki H."/>
            <person name="Tamura T."/>
        </authorList>
    </citation>
    <scope>NUCLEOTIDE SEQUENCE [LARGE SCALE GENOMIC DNA]</scope>
    <source>
        <strain evidence="2 3">NBRC 14495</strain>
    </source>
</reference>
<dbReference type="InterPro" id="IPR017517">
    <property type="entry name" value="Maleyloyr_isom"/>
</dbReference>
<dbReference type="NCBIfam" id="TIGR03083">
    <property type="entry name" value="maleylpyruvate isomerase family mycothiol-dependent enzyme"/>
    <property type="match status" value="1"/>
</dbReference>
<dbReference type="Proteomes" id="UP000659904">
    <property type="component" value="Unassembled WGS sequence"/>
</dbReference>
<keyword evidence="3" id="KW-1185">Reference proteome</keyword>
<protein>
    <recommendedName>
        <fullName evidence="1">Mycothiol-dependent maleylpyruvate isomerase metal-binding domain-containing protein</fullName>
    </recommendedName>
</protein>
<dbReference type="EMBL" id="BONH01000053">
    <property type="protein sequence ID" value="GIG02457.1"/>
    <property type="molecule type" value="Genomic_DNA"/>
</dbReference>
<dbReference type="InterPro" id="IPR024344">
    <property type="entry name" value="MDMPI_metal-binding"/>
</dbReference>
<proteinExistence type="predicted"/>
<sequence length="323" mass="35140">MAIVVTRSFLPEATGSDPVDGTNTRHRGFRLHPDSRRVHRARPVFGVAARSLAPQVHTRKAAAMSAHDRAAAACRHSLRALVKIGDQLTDAQWVAPTDCPAWTVGDVYAHVVSLEQWMADGGEAPDGPPQQLIDAGVARWRGAPRATVLEALHTLLPVRERQLTDDLRAADAPGWWVWADTAVPFAVQLSARAFDLWVHEQDVRRAVRRPGNLGSAGAQVARDLVLQALPRIVVKKAGAGPGVAVRFTTLGELPQDFTVYVDEHGRASVVPSDAHRSTAHATLSWEAYALLASGRSTRDRQQVWLTGDIELAERVLDQLNIAP</sequence>
<evidence type="ECO:0000259" key="1">
    <source>
        <dbReference type="Pfam" id="PF11716"/>
    </source>
</evidence>
<dbReference type="SUPFAM" id="SSF109854">
    <property type="entry name" value="DinB/YfiT-like putative metalloenzymes"/>
    <property type="match status" value="1"/>
</dbReference>